<feature type="transmembrane region" description="Helical" evidence="1">
    <location>
        <begin position="12"/>
        <end position="31"/>
    </location>
</feature>
<evidence type="ECO:0000256" key="1">
    <source>
        <dbReference type="SAM" id="Phobius"/>
    </source>
</evidence>
<dbReference type="EMBL" id="UAWB01000012">
    <property type="protein sequence ID" value="SQB45927.1"/>
    <property type="molecule type" value="Genomic_DNA"/>
</dbReference>
<reference evidence="2 4" key="1">
    <citation type="submission" date="2016-10" db="EMBL/GenBank/DDBJ databases">
        <authorList>
            <person name="Varghese N."/>
            <person name="Submissions S."/>
        </authorList>
    </citation>
    <scope>NUCLEOTIDE SEQUENCE [LARGE SCALE GENOMIC DNA]</scope>
    <source>
        <strain evidence="2 4">DSM 19299</strain>
    </source>
</reference>
<accession>A0A2X2X1Y8</accession>
<evidence type="ECO:0000313" key="3">
    <source>
        <dbReference type="EMBL" id="SQB45927.1"/>
    </source>
</evidence>
<keyword evidence="1" id="KW-0812">Transmembrane</keyword>
<dbReference type="RefSeq" id="WP_089737651.1">
    <property type="nucleotide sequence ID" value="NZ_FNEG01000005.1"/>
</dbReference>
<gene>
    <name evidence="3" type="ORF">NCTC13492_02989</name>
    <name evidence="2" type="ORF">SAMN05421542_3427</name>
</gene>
<keyword evidence="1" id="KW-0472">Membrane</keyword>
<organism evidence="3 5">
    <name type="scientific">Chryseobacterium jejuense</name>
    <dbReference type="NCBI Taxonomy" id="445960"/>
    <lineage>
        <taxon>Bacteria</taxon>
        <taxon>Pseudomonadati</taxon>
        <taxon>Bacteroidota</taxon>
        <taxon>Flavobacteriia</taxon>
        <taxon>Flavobacteriales</taxon>
        <taxon>Weeksellaceae</taxon>
        <taxon>Chryseobacterium group</taxon>
        <taxon>Chryseobacterium</taxon>
    </lineage>
</organism>
<dbReference type="STRING" id="445960.SAMN05421542_3427"/>
<sequence>MGNKIYSKNQVFIIAFLLIGFLYTTFSFFGYEKTIKEGTQVETLVINQSCRTYEKLQSGVMISVGGKAYNVKLDYGNCIKYPVNSKIKVVYNKERDIFIFPVKTYNTGRIYFLGVLLLLSILPWSYIFRKK</sequence>
<reference evidence="3 5" key="2">
    <citation type="submission" date="2018-06" db="EMBL/GenBank/DDBJ databases">
        <authorList>
            <consortium name="Pathogen Informatics"/>
            <person name="Doyle S."/>
        </authorList>
    </citation>
    <scope>NUCLEOTIDE SEQUENCE [LARGE SCALE GENOMIC DNA]</scope>
    <source>
        <strain evidence="3 5">NCTC13492</strain>
    </source>
</reference>
<dbReference type="EMBL" id="FNEG01000005">
    <property type="protein sequence ID" value="SDJ39668.1"/>
    <property type="molecule type" value="Genomic_DNA"/>
</dbReference>
<dbReference type="Proteomes" id="UP000199426">
    <property type="component" value="Unassembled WGS sequence"/>
</dbReference>
<feature type="transmembrane region" description="Helical" evidence="1">
    <location>
        <begin position="110"/>
        <end position="128"/>
    </location>
</feature>
<dbReference type="Proteomes" id="UP000251670">
    <property type="component" value="Unassembled WGS sequence"/>
</dbReference>
<evidence type="ECO:0000313" key="2">
    <source>
        <dbReference type="EMBL" id="SDJ39668.1"/>
    </source>
</evidence>
<dbReference type="OrthoDB" id="1453594at2"/>
<evidence type="ECO:0008006" key="6">
    <source>
        <dbReference type="Google" id="ProtNLM"/>
    </source>
</evidence>
<dbReference type="AlphaFoldDB" id="A0A2X2X1Y8"/>
<protein>
    <recommendedName>
        <fullName evidence="6">DUF3592 domain-containing protein</fullName>
    </recommendedName>
</protein>
<keyword evidence="4" id="KW-1185">Reference proteome</keyword>
<evidence type="ECO:0000313" key="5">
    <source>
        <dbReference type="Proteomes" id="UP000251670"/>
    </source>
</evidence>
<name>A0A2X2X1Y8_CHRJE</name>
<keyword evidence="1" id="KW-1133">Transmembrane helix</keyword>
<proteinExistence type="predicted"/>
<evidence type="ECO:0000313" key="4">
    <source>
        <dbReference type="Proteomes" id="UP000199426"/>
    </source>
</evidence>